<name>A0A2R5G711_9STRA</name>
<dbReference type="InParanoid" id="A0A2R5G711"/>
<keyword evidence="4" id="KW-1185">Reference proteome</keyword>
<evidence type="ECO:0000313" key="4">
    <source>
        <dbReference type="Proteomes" id="UP000241890"/>
    </source>
</evidence>
<feature type="compositionally biased region" description="Basic residues" evidence="1">
    <location>
        <begin position="412"/>
        <end position="434"/>
    </location>
</feature>
<dbReference type="InterPro" id="IPR036865">
    <property type="entry name" value="CRAL-TRIO_dom_sf"/>
</dbReference>
<sequence length="456" mass="50853">MAGSVPAELARLYLDGTQRMLCEPPEGEAEAVWNATRETLLEVVHEDDLKRYDAEFYWRFVQGSMFESTQEKRTKLAVERLRKTLRWRSENDVDEVLGASFPHLDVFRETLWPVRLLGTDGDGHAVILLRLRDCDWRKAAKTFSSKTEILRYMTFMQEFHMERLKAMRVSSRQVWIYDVGGLSMSDYRLAYSNGLSALFGLWASHYPESIQTLYVLNAPWIFRTIFGLLKSIIEPDTLEKVRISSDPPAKVASILADAGVATALLPESMCGQGLGGYLLPDAVVTAKVEDGEASAGLCREEVMQIHYNDLEALGFEIPVEPKVRATSTIFDEEIDTMAGLDPDLASFHESVGSPGHSSDMDIVATVAQRLAAARDFLVSSLEHFLAAFREESGEDHPGENTSESDGAEPTQARRRSLAKRLSQRLSAARRRRSSRLSQQQQPVAEDAVASAASMGV</sequence>
<dbReference type="PANTHER" id="PTHR45657:SF1">
    <property type="entry name" value="CRAL-TRIO DOMAIN-CONTAINING PROTEIN YKL091C-RELATED"/>
    <property type="match status" value="1"/>
</dbReference>
<feature type="region of interest" description="Disordered" evidence="1">
    <location>
        <begin position="390"/>
        <end position="456"/>
    </location>
</feature>
<dbReference type="Gene3D" id="3.40.525.10">
    <property type="entry name" value="CRAL-TRIO lipid binding domain"/>
    <property type="match status" value="1"/>
</dbReference>
<dbReference type="PROSITE" id="PS50191">
    <property type="entry name" value="CRAL_TRIO"/>
    <property type="match status" value="1"/>
</dbReference>
<evidence type="ECO:0000256" key="1">
    <source>
        <dbReference type="SAM" id="MobiDB-lite"/>
    </source>
</evidence>
<dbReference type="EMBL" id="BEYU01000005">
    <property type="protein sequence ID" value="GBG24243.1"/>
    <property type="molecule type" value="Genomic_DNA"/>
</dbReference>
<dbReference type="InterPro" id="IPR051026">
    <property type="entry name" value="PI/PC_transfer"/>
</dbReference>
<dbReference type="OrthoDB" id="59899at2759"/>
<organism evidence="3 4">
    <name type="scientific">Hondaea fermentalgiana</name>
    <dbReference type="NCBI Taxonomy" id="2315210"/>
    <lineage>
        <taxon>Eukaryota</taxon>
        <taxon>Sar</taxon>
        <taxon>Stramenopiles</taxon>
        <taxon>Bigyra</taxon>
        <taxon>Labyrinthulomycetes</taxon>
        <taxon>Thraustochytrida</taxon>
        <taxon>Thraustochytriidae</taxon>
        <taxon>Hondaea</taxon>
    </lineage>
</organism>
<dbReference type="CDD" id="cd00170">
    <property type="entry name" value="SEC14"/>
    <property type="match status" value="1"/>
</dbReference>
<reference evidence="3 4" key="1">
    <citation type="submission" date="2017-12" db="EMBL/GenBank/DDBJ databases">
        <title>Sequencing, de novo assembly and annotation of complete genome of a new Thraustochytrid species, strain FCC1311.</title>
        <authorList>
            <person name="Sedici K."/>
            <person name="Godart F."/>
            <person name="Aiese Cigliano R."/>
            <person name="Sanseverino W."/>
            <person name="Barakat M."/>
            <person name="Ortet P."/>
            <person name="Marechal E."/>
            <person name="Cagnac O."/>
            <person name="Amato A."/>
        </authorList>
    </citation>
    <scope>NUCLEOTIDE SEQUENCE [LARGE SCALE GENOMIC DNA]</scope>
</reference>
<dbReference type="Proteomes" id="UP000241890">
    <property type="component" value="Unassembled WGS sequence"/>
</dbReference>
<comment type="caution">
    <text evidence="3">The sequence shown here is derived from an EMBL/GenBank/DDBJ whole genome shotgun (WGS) entry which is preliminary data.</text>
</comment>
<accession>A0A2R5G711</accession>
<dbReference type="SUPFAM" id="SSF52087">
    <property type="entry name" value="CRAL/TRIO domain"/>
    <property type="match status" value="1"/>
</dbReference>
<feature type="domain" description="CRAL-TRIO" evidence="2">
    <location>
        <begin position="104"/>
        <end position="282"/>
    </location>
</feature>
<dbReference type="PANTHER" id="PTHR45657">
    <property type="entry name" value="CRAL-TRIO DOMAIN-CONTAINING PROTEIN YKL091C-RELATED"/>
    <property type="match status" value="1"/>
</dbReference>
<evidence type="ECO:0000259" key="2">
    <source>
        <dbReference type="PROSITE" id="PS50191"/>
    </source>
</evidence>
<proteinExistence type="predicted"/>
<dbReference type="AlphaFoldDB" id="A0A2R5G711"/>
<evidence type="ECO:0000313" key="3">
    <source>
        <dbReference type="EMBL" id="GBG24243.1"/>
    </source>
</evidence>
<gene>
    <name evidence="3" type="ORF">FCC1311_099861</name>
</gene>
<protein>
    <submittedName>
        <fullName evidence="3">Phosphatidylinositol/phosphatidylcholine transfer protein SFH14</fullName>
    </submittedName>
</protein>
<dbReference type="InterPro" id="IPR001251">
    <property type="entry name" value="CRAL-TRIO_dom"/>
</dbReference>
<dbReference type="SMART" id="SM00516">
    <property type="entry name" value="SEC14"/>
    <property type="match status" value="1"/>
</dbReference>
<dbReference type="Pfam" id="PF00650">
    <property type="entry name" value="CRAL_TRIO"/>
    <property type="match status" value="1"/>
</dbReference>